<name>A0ACB7YLI2_9ERIC</name>
<dbReference type="Proteomes" id="UP000828048">
    <property type="component" value="Chromosome 11"/>
</dbReference>
<protein>
    <submittedName>
        <fullName evidence="1">Uncharacterized protein</fullName>
    </submittedName>
</protein>
<evidence type="ECO:0000313" key="2">
    <source>
        <dbReference type="Proteomes" id="UP000828048"/>
    </source>
</evidence>
<gene>
    <name evidence="1" type="ORF">Vadar_009330</name>
</gene>
<comment type="caution">
    <text evidence="1">The sequence shown here is derived from an EMBL/GenBank/DDBJ whole genome shotgun (WGS) entry which is preliminary data.</text>
</comment>
<evidence type="ECO:0000313" key="1">
    <source>
        <dbReference type="EMBL" id="KAH7854037.1"/>
    </source>
</evidence>
<organism evidence="1 2">
    <name type="scientific">Vaccinium darrowii</name>
    <dbReference type="NCBI Taxonomy" id="229202"/>
    <lineage>
        <taxon>Eukaryota</taxon>
        <taxon>Viridiplantae</taxon>
        <taxon>Streptophyta</taxon>
        <taxon>Embryophyta</taxon>
        <taxon>Tracheophyta</taxon>
        <taxon>Spermatophyta</taxon>
        <taxon>Magnoliopsida</taxon>
        <taxon>eudicotyledons</taxon>
        <taxon>Gunneridae</taxon>
        <taxon>Pentapetalae</taxon>
        <taxon>asterids</taxon>
        <taxon>Ericales</taxon>
        <taxon>Ericaceae</taxon>
        <taxon>Vaccinioideae</taxon>
        <taxon>Vaccinieae</taxon>
        <taxon>Vaccinium</taxon>
    </lineage>
</organism>
<accession>A0ACB7YLI2</accession>
<dbReference type="EMBL" id="CM037161">
    <property type="protein sequence ID" value="KAH7854037.1"/>
    <property type="molecule type" value="Genomic_DNA"/>
</dbReference>
<proteinExistence type="predicted"/>
<reference evidence="1 2" key="1">
    <citation type="journal article" date="2021" name="Hortic Res">
        <title>High-quality reference genome and annotation aids understanding of berry development for evergreen blueberry (Vaccinium darrowii).</title>
        <authorList>
            <person name="Yu J."/>
            <person name="Hulse-Kemp A.M."/>
            <person name="Babiker E."/>
            <person name="Staton M."/>
        </authorList>
    </citation>
    <scope>NUCLEOTIDE SEQUENCE [LARGE SCALE GENOMIC DNA]</scope>
    <source>
        <strain evidence="2">cv. NJ 8807/NJ 8810</strain>
        <tissue evidence="1">Young leaf</tissue>
    </source>
</reference>
<sequence>MELQLGLAISSNPPVAIGFDLNCYGEAKEMGSCLSSESIGEFGGGDDHCNISKKRNFDEAFEFEQQQGEALRVLARKTLPLLSWDNNQPNEDDDPTDLDGNNSSTINKSYGEEDGVVGWPPIKSSRKKLCQQNNIYGGGGGGSNSTFVKVKMEGVVIARKVDLSLHHSYQDLKDTLVDMFGKGQENVEAYKLTYQDREGDWLLAGDVPWCSFIQSVQHSCIFAAVDSCVFLQLEEFSGAIKEPGKPKTVETLTQRDLGEGGHYR</sequence>
<keyword evidence="2" id="KW-1185">Reference proteome</keyword>